<evidence type="ECO:0000256" key="1">
    <source>
        <dbReference type="ARBA" id="ARBA00004651"/>
    </source>
</evidence>
<protein>
    <submittedName>
        <fullName evidence="10">Sodium-dependent lysophosphatidylcholine symporter 1-like</fullName>
    </submittedName>
</protein>
<evidence type="ECO:0000313" key="9">
    <source>
        <dbReference type="Proteomes" id="UP000515129"/>
    </source>
</evidence>
<dbReference type="FunFam" id="1.20.1250.20:FF:000183">
    <property type="entry name" value="sodium-dependent lysophosphatidylcholine symporter 1 isoform X2"/>
    <property type="match status" value="1"/>
</dbReference>
<feature type="transmembrane region" description="Helical" evidence="8">
    <location>
        <begin position="244"/>
        <end position="267"/>
    </location>
</feature>
<dbReference type="SUPFAM" id="SSF103473">
    <property type="entry name" value="MFS general substrate transporter"/>
    <property type="match status" value="1"/>
</dbReference>
<dbReference type="GO" id="GO:0008643">
    <property type="term" value="P:carbohydrate transport"/>
    <property type="evidence" value="ECO:0007669"/>
    <property type="project" value="InterPro"/>
</dbReference>
<evidence type="ECO:0000313" key="10">
    <source>
        <dbReference type="RefSeq" id="XP_026100235.1"/>
    </source>
</evidence>
<feature type="transmembrane region" description="Helical" evidence="8">
    <location>
        <begin position="297"/>
        <end position="318"/>
    </location>
</feature>
<dbReference type="PANTHER" id="PTHR11328">
    <property type="entry name" value="MAJOR FACILITATOR SUPERFAMILY DOMAIN-CONTAINING PROTEIN"/>
    <property type="match status" value="1"/>
</dbReference>
<dbReference type="RefSeq" id="XP_026100235.1">
    <property type="nucleotide sequence ID" value="XM_026244450.1"/>
</dbReference>
<dbReference type="PANTHER" id="PTHR11328:SF31">
    <property type="entry name" value="SODIUM-DEPENDENT LYSOPHOSPHATIDYLCHOLINE SYMPORTER 1 ISOFORM X1-RELATED"/>
    <property type="match status" value="1"/>
</dbReference>
<name>A0A6P6MU82_CARAU</name>
<evidence type="ECO:0000256" key="8">
    <source>
        <dbReference type="SAM" id="Phobius"/>
    </source>
</evidence>
<feature type="transmembrane region" description="Helical" evidence="8">
    <location>
        <begin position="386"/>
        <end position="409"/>
    </location>
</feature>
<dbReference type="InterPro" id="IPR039672">
    <property type="entry name" value="MFS_2"/>
</dbReference>
<keyword evidence="9" id="KW-1185">Reference proteome</keyword>
<dbReference type="Pfam" id="PF13347">
    <property type="entry name" value="MFS_2"/>
    <property type="match status" value="1"/>
</dbReference>
<dbReference type="GO" id="GO:0015293">
    <property type="term" value="F:symporter activity"/>
    <property type="evidence" value="ECO:0007669"/>
    <property type="project" value="InterPro"/>
</dbReference>
<feature type="transmembrane region" description="Helical" evidence="8">
    <location>
        <begin position="182"/>
        <end position="202"/>
    </location>
</feature>
<feature type="transmembrane region" description="Helical" evidence="8">
    <location>
        <begin position="110"/>
        <end position="130"/>
    </location>
</feature>
<keyword evidence="6 8" id="KW-1133">Transmembrane helix</keyword>
<dbReference type="Proteomes" id="UP000515129">
    <property type="component" value="Unplaced"/>
</dbReference>
<evidence type="ECO:0000256" key="7">
    <source>
        <dbReference type="ARBA" id="ARBA00023136"/>
    </source>
</evidence>
<comment type="similarity">
    <text evidence="2">Belongs to the major facilitator superfamily.</text>
</comment>
<feature type="transmembrane region" description="Helical" evidence="8">
    <location>
        <begin position="60"/>
        <end position="83"/>
    </location>
</feature>
<evidence type="ECO:0000256" key="6">
    <source>
        <dbReference type="ARBA" id="ARBA00022989"/>
    </source>
</evidence>
<keyword evidence="3" id="KW-0813">Transport</keyword>
<reference evidence="10" key="1">
    <citation type="submission" date="2025-08" db="UniProtKB">
        <authorList>
            <consortium name="RefSeq"/>
        </authorList>
    </citation>
    <scope>IDENTIFICATION</scope>
    <source>
        <strain evidence="10">Wakin</strain>
        <tissue evidence="10">Muscle</tissue>
    </source>
</reference>
<keyword evidence="5 8" id="KW-0812">Transmembrane</keyword>
<sequence length="526" mass="58271">MTTMAINNGNILDRRTDENIACVTENDDTQSKTPGIPLSRKLCYAIGGMPYQMTGTTKGFFMQIFLLDVVKMGGFSASIILFLGRAWDAISDPLIGYAVSKSGRTRIGKLIPWIVFTMPLGVLSYVMLWYTPQDTMSPAFSFGWYFTWCCLFDTFMSCYHVPYSSLNMFLGGNEKDRDSATGYRMGMEVFATLAGAAIQGQIVGVHHAKRTQVCSLLNGTEGSSGNHTDSLDDISDTLQNTRRAYLTGALVIGMLYFLCCLVLFLGVKEQLAPLSKLDSINIPYLTGMKMVVRHTPYVWLVFGFLFASLAFQMAQGNFALFCTHAANMGAYFQHLVLVLLTSATISIPMWQTLLVKKGKKTTIFIGLSVYIPALIVISLVKSNLPVFIIMSMLSGTSLAALYLLPWSMLPDVVDDFKVKNPSCQDLEPLFYSCYVFFNKFGGGMSVGVSTLVLHFAGYKPGACKHNPEVIYSLRVLFAPVPICLLLISLVIFCFYPINEERRRKIQATLRKAGTEASMKGEEELSL</sequence>
<feature type="transmembrane region" description="Helical" evidence="8">
    <location>
        <begin position="476"/>
        <end position="497"/>
    </location>
</feature>
<dbReference type="KEGG" id="caua:113071080"/>
<feature type="transmembrane region" description="Helical" evidence="8">
    <location>
        <begin position="330"/>
        <end position="350"/>
    </location>
</feature>
<dbReference type="AlphaFoldDB" id="A0A6P6MU82"/>
<dbReference type="InterPro" id="IPR036259">
    <property type="entry name" value="MFS_trans_sf"/>
</dbReference>
<evidence type="ECO:0000256" key="4">
    <source>
        <dbReference type="ARBA" id="ARBA00022475"/>
    </source>
</evidence>
<dbReference type="GO" id="GO:0005886">
    <property type="term" value="C:plasma membrane"/>
    <property type="evidence" value="ECO:0007669"/>
    <property type="project" value="UniProtKB-SubCell"/>
</dbReference>
<evidence type="ECO:0000256" key="3">
    <source>
        <dbReference type="ARBA" id="ARBA00022448"/>
    </source>
</evidence>
<feature type="transmembrane region" description="Helical" evidence="8">
    <location>
        <begin position="362"/>
        <end position="380"/>
    </location>
</feature>
<feature type="transmembrane region" description="Helical" evidence="8">
    <location>
        <begin position="142"/>
        <end position="161"/>
    </location>
</feature>
<gene>
    <name evidence="10" type="primary">LOC113071080</name>
</gene>
<evidence type="ECO:0000256" key="5">
    <source>
        <dbReference type="ARBA" id="ARBA00022692"/>
    </source>
</evidence>
<keyword evidence="4" id="KW-1003">Cell membrane</keyword>
<dbReference type="GeneID" id="113071080"/>
<proteinExistence type="inferred from homology"/>
<comment type="subcellular location">
    <subcellularLocation>
        <location evidence="1">Cell membrane</location>
        <topology evidence="1">Multi-pass membrane protein</topology>
    </subcellularLocation>
</comment>
<dbReference type="CDD" id="cd17392">
    <property type="entry name" value="MFS_MFSD2"/>
    <property type="match status" value="1"/>
</dbReference>
<accession>A0A6P6MU82</accession>
<dbReference type="OrthoDB" id="197206at2759"/>
<keyword evidence="7 8" id="KW-0472">Membrane</keyword>
<organism evidence="9 10">
    <name type="scientific">Carassius auratus</name>
    <name type="common">Goldfish</name>
    <dbReference type="NCBI Taxonomy" id="7957"/>
    <lineage>
        <taxon>Eukaryota</taxon>
        <taxon>Metazoa</taxon>
        <taxon>Chordata</taxon>
        <taxon>Craniata</taxon>
        <taxon>Vertebrata</taxon>
        <taxon>Euteleostomi</taxon>
        <taxon>Actinopterygii</taxon>
        <taxon>Neopterygii</taxon>
        <taxon>Teleostei</taxon>
        <taxon>Ostariophysi</taxon>
        <taxon>Cypriniformes</taxon>
        <taxon>Cyprinidae</taxon>
        <taxon>Cyprininae</taxon>
        <taxon>Carassius</taxon>
    </lineage>
</organism>
<evidence type="ECO:0000256" key="2">
    <source>
        <dbReference type="ARBA" id="ARBA00008335"/>
    </source>
</evidence>